<organism evidence="4 5">
    <name type="scientific">Lactobacillus gallinarum DSM 10532 = JCM 2011</name>
    <dbReference type="NCBI Taxonomy" id="1423748"/>
    <lineage>
        <taxon>Bacteria</taxon>
        <taxon>Bacillati</taxon>
        <taxon>Bacillota</taxon>
        <taxon>Bacilli</taxon>
        <taxon>Lactobacillales</taxon>
        <taxon>Lactobacillaceae</taxon>
        <taxon>Lactobacillus</taxon>
    </lineage>
</organism>
<dbReference type="EMBL" id="AZEL01000078">
    <property type="protein sequence ID" value="KRL19976.1"/>
    <property type="molecule type" value="Genomic_DNA"/>
</dbReference>
<dbReference type="InterPro" id="IPR050984">
    <property type="entry name" value="Gfo/Idh/MocA_domain"/>
</dbReference>
<evidence type="ECO:0000256" key="2">
    <source>
        <dbReference type="ARBA" id="ARBA00023002"/>
    </source>
</evidence>
<protein>
    <recommendedName>
        <fullName evidence="3">Gfo/Idh/MocA-like oxidoreductase N-terminal domain-containing protein</fullName>
    </recommendedName>
</protein>
<dbReference type="PANTHER" id="PTHR22604">
    <property type="entry name" value="OXIDOREDUCTASES"/>
    <property type="match status" value="1"/>
</dbReference>
<dbReference type="PANTHER" id="PTHR22604:SF105">
    <property type="entry name" value="TRANS-1,2-DIHYDROBENZENE-1,2-DIOL DEHYDROGENASE"/>
    <property type="match status" value="1"/>
</dbReference>
<gene>
    <name evidence="4" type="ORF">FC37_GL000324</name>
</gene>
<dbReference type="Proteomes" id="UP000051311">
    <property type="component" value="Unassembled WGS sequence"/>
</dbReference>
<dbReference type="GO" id="GO:0016491">
    <property type="term" value="F:oxidoreductase activity"/>
    <property type="evidence" value="ECO:0007669"/>
    <property type="project" value="UniProtKB-KW"/>
</dbReference>
<dbReference type="STRING" id="1423748.FC37_GL000324"/>
<evidence type="ECO:0000313" key="4">
    <source>
        <dbReference type="EMBL" id="KRL19976.1"/>
    </source>
</evidence>
<evidence type="ECO:0000256" key="1">
    <source>
        <dbReference type="ARBA" id="ARBA00010928"/>
    </source>
</evidence>
<evidence type="ECO:0000313" key="5">
    <source>
        <dbReference type="Proteomes" id="UP000051311"/>
    </source>
</evidence>
<accession>A0A0R1NUG7</accession>
<dbReference type="eggNOG" id="COG0673">
    <property type="taxonomic scope" value="Bacteria"/>
</dbReference>
<dbReference type="InterPro" id="IPR036291">
    <property type="entry name" value="NAD(P)-bd_dom_sf"/>
</dbReference>
<dbReference type="Gene3D" id="3.40.50.720">
    <property type="entry name" value="NAD(P)-binding Rossmann-like Domain"/>
    <property type="match status" value="1"/>
</dbReference>
<dbReference type="PATRIC" id="fig|1423748.3.peg.344"/>
<dbReference type="GO" id="GO:0000166">
    <property type="term" value="F:nucleotide binding"/>
    <property type="evidence" value="ECO:0007669"/>
    <property type="project" value="InterPro"/>
</dbReference>
<sequence length="143" mass="16242">MKLLIAGAGFIVQDWLQITKDLSKVELTGIAGTENDLTTMKELAKQYNIQNIYTDYATALRETNADTVYVAVPNFLHYSFVKQALLANKNVICEKPFTVKYDEFKKLKQLALEKDLILAEAITNQYLTNYQGLKDKLPDSRSN</sequence>
<evidence type="ECO:0000259" key="3">
    <source>
        <dbReference type="Pfam" id="PF01408"/>
    </source>
</evidence>
<dbReference type="InterPro" id="IPR000683">
    <property type="entry name" value="Gfo/Idh/MocA-like_OxRdtase_N"/>
</dbReference>
<keyword evidence="2" id="KW-0560">Oxidoreductase</keyword>
<comment type="caution">
    <text evidence="4">The sequence shown here is derived from an EMBL/GenBank/DDBJ whole genome shotgun (WGS) entry which is preliminary data.</text>
</comment>
<comment type="similarity">
    <text evidence="1">Belongs to the Gfo/Idh/MocA family.</text>
</comment>
<dbReference type="Pfam" id="PF01408">
    <property type="entry name" value="GFO_IDH_MocA"/>
    <property type="match status" value="1"/>
</dbReference>
<dbReference type="SUPFAM" id="SSF51735">
    <property type="entry name" value="NAD(P)-binding Rossmann-fold domains"/>
    <property type="match status" value="1"/>
</dbReference>
<proteinExistence type="inferred from homology"/>
<dbReference type="AlphaFoldDB" id="A0A0R1NUG7"/>
<name>A0A0R1NUG7_9LACO</name>
<feature type="domain" description="Gfo/Idh/MocA-like oxidoreductase N-terminal" evidence="3">
    <location>
        <begin position="2"/>
        <end position="119"/>
    </location>
</feature>
<reference evidence="4 5" key="1">
    <citation type="journal article" date="2015" name="Genome Announc.">
        <title>Expanding the biotechnology potential of lactobacilli through comparative genomics of 213 strains and associated genera.</title>
        <authorList>
            <person name="Sun Z."/>
            <person name="Harris H.M."/>
            <person name="McCann A."/>
            <person name="Guo C."/>
            <person name="Argimon S."/>
            <person name="Zhang W."/>
            <person name="Yang X."/>
            <person name="Jeffery I.B."/>
            <person name="Cooney J.C."/>
            <person name="Kagawa T.F."/>
            <person name="Liu W."/>
            <person name="Song Y."/>
            <person name="Salvetti E."/>
            <person name="Wrobel A."/>
            <person name="Rasinkangas P."/>
            <person name="Parkhill J."/>
            <person name="Rea M.C."/>
            <person name="O'Sullivan O."/>
            <person name="Ritari J."/>
            <person name="Douillard F.P."/>
            <person name="Paul Ross R."/>
            <person name="Yang R."/>
            <person name="Briner A.E."/>
            <person name="Felis G.E."/>
            <person name="de Vos W.M."/>
            <person name="Barrangou R."/>
            <person name="Klaenhammer T.R."/>
            <person name="Caufield P.W."/>
            <person name="Cui Y."/>
            <person name="Zhang H."/>
            <person name="O'Toole P.W."/>
        </authorList>
    </citation>
    <scope>NUCLEOTIDE SEQUENCE [LARGE SCALE GENOMIC DNA]</scope>
    <source>
        <strain evidence="4 5">DSM 10532</strain>
    </source>
</reference>